<evidence type="ECO:0000313" key="2">
    <source>
        <dbReference type="Proteomes" id="UP001374579"/>
    </source>
</evidence>
<gene>
    <name evidence="1" type="ORF">V1264_016706</name>
</gene>
<comment type="caution">
    <text evidence="1">The sequence shown here is derived from an EMBL/GenBank/DDBJ whole genome shotgun (WGS) entry which is preliminary data.</text>
</comment>
<sequence length="188" mass="20789">MARQRIEKVTHVLSIMAAAGKQKLQAHAEEHLPGGLYFTPSESAVQAGQLLGTATNDIVESGFGQLDRQQTMNPQRNPVNTSAIVCAKRDKPVAYVLQQDAAIQELMVATARKSGAHARKEAGTKENQLLKVWRPALEERREKADTRCTNRAKKHEQQQDIINKVMSGKLMRTPDVTHHTGPALMALH</sequence>
<dbReference type="Proteomes" id="UP001374579">
    <property type="component" value="Unassembled WGS sequence"/>
</dbReference>
<evidence type="ECO:0000313" key="1">
    <source>
        <dbReference type="EMBL" id="KAK7105305.1"/>
    </source>
</evidence>
<dbReference type="AlphaFoldDB" id="A0AAN9GFW6"/>
<proteinExistence type="predicted"/>
<reference evidence="1 2" key="1">
    <citation type="submission" date="2024-02" db="EMBL/GenBank/DDBJ databases">
        <title>Chromosome-scale genome assembly of the rough periwinkle Littorina saxatilis.</title>
        <authorList>
            <person name="De Jode A."/>
            <person name="Faria R."/>
            <person name="Formenti G."/>
            <person name="Sims Y."/>
            <person name="Smith T.P."/>
            <person name="Tracey A."/>
            <person name="Wood J.M.D."/>
            <person name="Zagrodzka Z.B."/>
            <person name="Johannesson K."/>
            <person name="Butlin R.K."/>
            <person name="Leder E.H."/>
        </authorList>
    </citation>
    <scope>NUCLEOTIDE SEQUENCE [LARGE SCALE GENOMIC DNA]</scope>
    <source>
        <strain evidence="1">Snail1</strain>
        <tissue evidence="1">Muscle</tissue>
    </source>
</reference>
<protein>
    <submittedName>
        <fullName evidence="1">Uncharacterized protein</fullName>
    </submittedName>
</protein>
<name>A0AAN9GFW6_9CAEN</name>
<keyword evidence="2" id="KW-1185">Reference proteome</keyword>
<dbReference type="EMBL" id="JBAMIC010000007">
    <property type="protein sequence ID" value="KAK7105305.1"/>
    <property type="molecule type" value="Genomic_DNA"/>
</dbReference>
<accession>A0AAN9GFW6</accession>
<organism evidence="1 2">
    <name type="scientific">Littorina saxatilis</name>
    <dbReference type="NCBI Taxonomy" id="31220"/>
    <lineage>
        <taxon>Eukaryota</taxon>
        <taxon>Metazoa</taxon>
        <taxon>Spiralia</taxon>
        <taxon>Lophotrochozoa</taxon>
        <taxon>Mollusca</taxon>
        <taxon>Gastropoda</taxon>
        <taxon>Caenogastropoda</taxon>
        <taxon>Littorinimorpha</taxon>
        <taxon>Littorinoidea</taxon>
        <taxon>Littorinidae</taxon>
        <taxon>Littorina</taxon>
    </lineage>
</organism>